<evidence type="ECO:0000256" key="1">
    <source>
        <dbReference type="SAM" id="Phobius"/>
    </source>
</evidence>
<protein>
    <recommendedName>
        <fullName evidence="4">ABC transporter permease</fullName>
    </recommendedName>
</protein>
<feature type="transmembrane region" description="Helical" evidence="1">
    <location>
        <begin position="70"/>
        <end position="97"/>
    </location>
</feature>
<accession>A0ABX2FEL9</accession>
<keyword evidence="1" id="KW-0472">Membrane</keyword>
<name>A0ABX2FEL9_9PSEU</name>
<feature type="transmembrane region" description="Helical" evidence="1">
    <location>
        <begin position="358"/>
        <end position="377"/>
    </location>
</feature>
<feature type="transmembrane region" description="Helical" evidence="1">
    <location>
        <begin position="31"/>
        <end position="50"/>
    </location>
</feature>
<evidence type="ECO:0000313" key="3">
    <source>
        <dbReference type="Proteomes" id="UP000763557"/>
    </source>
</evidence>
<keyword evidence="3" id="KW-1185">Reference proteome</keyword>
<gene>
    <name evidence="2" type="ORF">GC106_68410</name>
</gene>
<proteinExistence type="predicted"/>
<feature type="transmembrane region" description="Helical" evidence="1">
    <location>
        <begin position="203"/>
        <end position="222"/>
    </location>
</feature>
<evidence type="ECO:0000313" key="2">
    <source>
        <dbReference type="EMBL" id="NRN69584.1"/>
    </source>
</evidence>
<reference evidence="2 3" key="1">
    <citation type="submission" date="2020-01" db="EMBL/GenBank/DDBJ databases">
        <title>Kibdelosporangium persica a novel Actinomycetes from a hot desert in Iran.</title>
        <authorList>
            <person name="Safaei N."/>
            <person name="Zaburannyi N."/>
            <person name="Mueller R."/>
            <person name="Wink J."/>
        </authorList>
    </citation>
    <scope>NUCLEOTIDE SEQUENCE [LARGE SCALE GENOMIC DNA]</scope>
    <source>
        <strain evidence="2 3">4NS15</strain>
    </source>
</reference>
<feature type="transmembrane region" description="Helical" evidence="1">
    <location>
        <begin position="148"/>
        <end position="168"/>
    </location>
</feature>
<feature type="transmembrane region" description="Helical" evidence="1">
    <location>
        <begin position="318"/>
        <end position="337"/>
    </location>
</feature>
<dbReference type="Pfam" id="PF19814">
    <property type="entry name" value="DUF6297"/>
    <property type="match status" value="1"/>
</dbReference>
<dbReference type="Proteomes" id="UP000763557">
    <property type="component" value="Unassembled WGS sequence"/>
</dbReference>
<sequence>MSTVRAIRREMRAARLRSRPVQARRERSDNVYLVLLGILIYGGILVQAVRRMIAVPPAGPVPPNLPVAQWLFVGCAVLGLGLLIRASLVFGPVVAGGPFQFWLLATPLRRQSLLSRRFWWTVVTAAVAGGLFGLASSALLRADSAGKLLSTSLGAGMTAGIVALCVLFQANRNEGRDVSTVLTTVGVLTVAAAVFVTPPVIDLPVVVAAVVIFPVIAVIQAYRTLGTLDRAALTSGTEILTATRVSVSWLDISMFTSIAAARKWRRIGRVASRPIRGTGYQAMLFADIRRLSRNRTAFLVWAGLLLTPYAADRLLPQAFVPTVQLVMCTIAVSPFAAGLRDIGRSAVLRRNLGGSDAGLRLVHLVAPVVSAVAWTLITSPATGFVVASLIVPVGAVGFAYRRATQPPTDYSGAAVDTPFGMVQPDLIRQLVRGPLLLLFIAAVQLYL</sequence>
<keyword evidence="1" id="KW-0812">Transmembrane</keyword>
<dbReference type="EMBL" id="JAAATY010000029">
    <property type="protein sequence ID" value="NRN69584.1"/>
    <property type="molecule type" value="Genomic_DNA"/>
</dbReference>
<feature type="transmembrane region" description="Helical" evidence="1">
    <location>
        <begin position="383"/>
        <end position="400"/>
    </location>
</feature>
<dbReference type="InterPro" id="IPR046264">
    <property type="entry name" value="DUF6297"/>
</dbReference>
<evidence type="ECO:0008006" key="4">
    <source>
        <dbReference type="Google" id="ProtNLM"/>
    </source>
</evidence>
<feature type="transmembrane region" description="Helical" evidence="1">
    <location>
        <begin position="296"/>
        <end position="312"/>
    </location>
</feature>
<feature type="transmembrane region" description="Helical" evidence="1">
    <location>
        <begin position="118"/>
        <end position="142"/>
    </location>
</feature>
<keyword evidence="1" id="KW-1133">Transmembrane helix</keyword>
<comment type="caution">
    <text evidence="2">The sequence shown here is derived from an EMBL/GenBank/DDBJ whole genome shotgun (WGS) entry which is preliminary data.</text>
</comment>
<feature type="transmembrane region" description="Helical" evidence="1">
    <location>
        <begin position="180"/>
        <end position="197"/>
    </location>
</feature>
<organism evidence="2 3">
    <name type="scientific">Kibdelosporangium persicum</name>
    <dbReference type="NCBI Taxonomy" id="2698649"/>
    <lineage>
        <taxon>Bacteria</taxon>
        <taxon>Bacillati</taxon>
        <taxon>Actinomycetota</taxon>
        <taxon>Actinomycetes</taxon>
        <taxon>Pseudonocardiales</taxon>
        <taxon>Pseudonocardiaceae</taxon>
        <taxon>Kibdelosporangium</taxon>
    </lineage>
</organism>
<dbReference type="RefSeq" id="WP_173139955.1">
    <property type="nucleotide sequence ID" value="NZ_JAAATY010000029.1"/>
</dbReference>